<dbReference type="RefSeq" id="WP_054520428.1">
    <property type="nucleotide sequence ID" value="NZ_LGKO01000002.1"/>
</dbReference>
<dbReference type="InterPro" id="IPR036388">
    <property type="entry name" value="WH-like_DNA-bd_sf"/>
</dbReference>
<evidence type="ECO:0000313" key="3">
    <source>
        <dbReference type="Proteomes" id="UP000050544"/>
    </source>
</evidence>
<organism evidence="2 3">
    <name type="scientific">Thermanaerothrix daxensis</name>
    <dbReference type="NCBI Taxonomy" id="869279"/>
    <lineage>
        <taxon>Bacteria</taxon>
        <taxon>Bacillati</taxon>
        <taxon>Chloroflexota</taxon>
        <taxon>Anaerolineae</taxon>
        <taxon>Anaerolineales</taxon>
        <taxon>Anaerolineaceae</taxon>
        <taxon>Thermanaerothrix</taxon>
    </lineage>
</organism>
<name>A0A0N8GQL0_9CHLR</name>
<dbReference type="GO" id="GO:0006355">
    <property type="term" value="P:regulation of DNA-templated transcription"/>
    <property type="evidence" value="ECO:0007669"/>
    <property type="project" value="InterPro"/>
</dbReference>
<evidence type="ECO:0000259" key="1">
    <source>
        <dbReference type="SMART" id="SM00419"/>
    </source>
</evidence>
<dbReference type="Proteomes" id="UP000050544">
    <property type="component" value="Unassembled WGS sequence"/>
</dbReference>
<dbReference type="InterPro" id="IPR012318">
    <property type="entry name" value="HTH_CRP"/>
</dbReference>
<keyword evidence="3" id="KW-1185">Reference proteome</keyword>
<dbReference type="CDD" id="cd00090">
    <property type="entry name" value="HTH_ARSR"/>
    <property type="match status" value="1"/>
</dbReference>
<dbReference type="STRING" id="869279.SE15_02035"/>
<accession>A0A0N8GQL0</accession>
<dbReference type="SUPFAM" id="SSF46785">
    <property type="entry name" value="Winged helix' DNA-binding domain"/>
    <property type="match status" value="1"/>
</dbReference>
<reference evidence="2 3" key="1">
    <citation type="submission" date="2015-07" db="EMBL/GenBank/DDBJ databases">
        <title>Whole genome sequence of Thermanaerothrix daxensis DSM 23592.</title>
        <authorList>
            <person name="Hemp J."/>
            <person name="Ward L.M."/>
            <person name="Pace L.A."/>
            <person name="Fischer W.W."/>
        </authorList>
    </citation>
    <scope>NUCLEOTIDE SEQUENCE [LARGE SCALE GENOMIC DNA]</scope>
    <source>
        <strain evidence="2 3">GNS-1</strain>
    </source>
</reference>
<comment type="caution">
    <text evidence="2">The sequence shown here is derived from an EMBL/GenBank/DDBJ whole genome shotgun (WGS) entry which is preliminary data.</text>
</comment>
<dbReference type="Pfam" id="PF13412">
    <property type="entry name" value="HTH_24"/>
    <property type="match status" value="1"/>
</dbReference>
<proteinExistence type="predicted"/>
<evidence type="ECO:0000313" key="2">
    <source>
        <dbReference type="EMBL" id="KPL83994.1"/>
    </source>
</evidence>
<protein>
    <recommendedName>
        <fullName evidence="1">HTH crp-type domain-containing protein</fullName>
    </recommendedName>
</protein>
<dbReference type="OrthoDB" id="8537236at2"/>
<dbReference type="EMBL" id="LGKO01000002">
    <property type="protein sequence ID" value="KPL83994.1"/>
    <property type="molecule type" value="Genomic_DNA"/>
</dbReference>
<dbReference type="GO" id="GO:0003677">
    <property type="term" value="F:DNA binding"/>
    <property type="evidence" value="ECO:0007669"/>
    <property type="project" value="InterPro"/>
</dbReference>
<dbReference type="AlphaFoldDB" id="A0A0N8GQL0"/>
<gene>
    <name evidence="2" type="ORF">SE15_02035</name>
</gene>
<feature type="domain" description="HTH crp-type" evidence="1">
    <location>
        <begin position="15"/>
        <end position="68"/>
    </location>
</feature>
<sequence length="162" mass="18449">MPLSSESTRDLIILEQIEQDPDATQASLATRLGVAVGTVNWHLKRLIAKGYIKVRRVERRKLRYLITPEGVALRTRLTLDYIRDSFHLYRKVRAQALGIIEKVRQDGYQAVRLEGEGEVAEVCRLTCLEQGLTLVDNGRAPVIHVRHLTIQLEFPNEAADEH</sequence>
<dbReference type="InterPro" id="IPR011991">
    <property type="entry name" value="ArsR-like_HTH"/>
</dbReference>
<dbReference type="Gene3D" id="1.10.10.10">
    <property type="entry name" value="Winged helix-like DNA-binding domain superfamily/Winged helix DNA-binding domain"/>
    <property type="match status" value="1"/>
</dbReference>
<dbReference type="SMART" id="SM00419">
    <property type="entry name" value="HTH_CRP"/>
    <property type="match status" value="1"/>
</dbReference>
<dbReference type="InterPro" id="IPR036390">
    <property type="entry name" value="WH_DNA-bd_sf"/>
</dbReference>